<name>A0ABQ1AG38_ASPLE</name>
<feature type="domain" description="Rhodopsin" evidence="7">
    <location>
        <begin position="43"/>
        <end position="278"/>
    </location>
</feature>
<feature type="transmembrane region" description="Helical" evidence="6">
    <location>
        <begin position="25"/>
        <end position="47"/>
    </location>
</feature>
<keyword evidence="3 6" id="KW-1133">Transmembrane helix</keyword>
<keyword evidence="4 6" id="KW-0472">Membrane</keyword>
<protein>
    <recommendedName>
        <fullName evidence="7">Rhodopsin domain-containing protein</fullName>
    </recommendedName>
</protein>
<accession>A0ABQ1AG38</accession>
<organism evidence="8 9">
    <name type="scientific">Aspergillus lentulus</name>
    <dbReference type="NCBI Taxonomy" id="293939"/>
    <lineage>
        <taxon>Eukaryota</taxon>
        <taxon>Fungi</taxon>
        <taxon>Dikarya</taxon>
        <taxon>Ascomycota</taxon>
        <taxon>Pezizomycotina</taxon>
        <taxon>Eurotiomycetes</taxon>
        <taxon>Eurotiomycetidae</taxon>
        <taxon>Eurotiales</taxon>
        <taxon>Aspergillaceae</taxon>
        <taxon>Aspergillus</taxon>
        <taxon>Aspergillus subgen. Fumigati</taxon>
    </lineage>
</organism>
<evidence type="ECO:0000256" key="5">
    <source>
        <dbReference type="ARBA" id="ARBA00038359"/>
    </source>
</evidence>
<dbReference type="EMBL" id="BLKI01000033">
    <property type="protein sequence ID" value="GFF81254.1"/>
    <property type="molecule type" value="Genomic_DNA"/>
</dbReference>
<keyword evidence="9" id="KW-1185">Reference proteome</keyword>
<dbReference type="Proteomes" id="UP000465220">
    <property type="component" value="Unassembled WGS sequence"/>
</dbReference>
<evidence type="ECO:0000313" key="8">
    <source>
        <dbReference type="EMBL" id="GFF81254.1"/>
    </source>
</evidence>
<evidence type="ECO:0000313" key="9">
    <source>
        <dbReference type="Proteomes" id="UP000465220"/>
    </source>
</evidence>
<evidence type="ECO:0000256" key="6">
    <source>
        <dbReference type="SAM" id="Phobius"/>
    </source>
</evidence>
<comment type="subcellular location">
    <subcellularLocation>
        <location evidence="1">Membrane</location>
        <topology evidence="1">Multi-pass membrane protein</topology>
    </subcellularLocation>
</comment>
<keyword evidence="2 6" id="KW-0812">Transmembrane</keyword>
<evidence type="ECO:0000259" key="7">
    <source>
        <dbReference type="Pfam" id="PF20684"/>
    </source>
</evidence>
<feature type="transmembrane region" description="Helical" evidence="6">
    <location>
        <begin position="219"/>
        <end position="239"/>
    </location>
</feature>
<comment type="caution">
    <text evidence="8">The sequence shown here is derived from an EMBL/GenBank/DDBJ whole genome shotgun (WGS) entry which is preliminary data.</text>
</comment>
<feature type="transmembrane region" description="Helical" evidence="6">
    <location>
        <begin position="99"/>
        <end position="127"/>
    </location>
</feature>
<feature type="transmembrane region" description="Helical" evidence="6">
    <location>
        <begin position="251"/>
        <end position="271"/>
    </location>
</feature>
<evidence type="ECO:0000256" key="2">
    <source>
        <dbReference type="ARBA" id="ARBA00022692"/>
    </source>
</evidence>
<dbReference type="InterPro" id="IPR049326">
    <property type="entry name" value="Rhodopsin_dom_fungi"/>
</dbReference>
<evidence type="ECO:0000256" key="3">
    <source>
        <dbReference type="ARBA" id="ARBA00022989"/>
    </source>
</evidence>
<dbReference type="PANTHER" id="PTHR33048">
    <property type="entry name" value="PTH11-LIKE INTEGRAL MEMBRANE PROTEIN (AFU_ORTHOLOGUE AFUA_5G11245)"/>
    <property type="match status" value="1"/>
</dbReference>
<proteinExistence type="inferred from homology"/>
<gene>
    <name evidence="8" type="ORF">IFM60648_05964</name>
</gene>
<dbReference type="Pfam" id="PF20684">
    <property type="entry name" value="Fung_rhodopsin"/>
    <property type="match status" value="1"/>
</dbReference>
<evidence type="ECO:0000256" key="1">
    <source>
        <dbReference type="ARBA" id="ARBA00004141"/>
    </source>
</evidence>
<dbReference type="PANTHER" id="PTHR33048:SF123">
    <property type="entry name" value="INTEGRAL MEMBRANE PROTEIN"/>
    <property type="match status" value="1"/>
</dbReference>
<feature type="transmembrane region" description="Helical" evidence="6">
    <location>
        <begin position="182"/>
        <end position="207"/>
    </location>
</feature>
<sequence>MDQLNLTHFEGAANTAYLAQSRVPNVIACNVILLSVVSIAVAVRLYVRYRYYRIRSDDVLCIISWMFTFALCFISMWMTRYGYGRHFELIADQPSTITMFLKLVFVTQLVYIIALNTIKVSFCVLYMHIFIPSRVLTSLCIALIILLIMECVEEIIVVILQCRPVQAAWDPTITGRCLNITLFYYISFGIKLATDIAIFVLPIPPLLRLRVRGLQKFGVILMFALGLLVCVTSIIRVTYIKNFSPDHTWFLVAPLNWSAVEVCVAIFISCLPSLKTLITLHWHIPSLVASRNRDSTTDPLSTRICTFFMGRGKEADHERHISPDGTARHDIPLSENHVRTVDGASSNFVGDV</sequence>
<feature type="transmembrane region" description="Helical" evidence="6">
    <location>
        <begin position="59"/>
        <end position="79"/>
    </location>
</feature>
<reference evidence="8 9" key="1">
    <citation type="submission" date="2020-01" db="EMBL/GenBank/DDBJ databases">
        <title>Draft genome sequence of Aspergillus lentulus IFM 60648.</title>
        <authorList>
            <person name="Takahashi H."/>
            <person name="Yaguchi T."/>
        </authorList>
    </citation>
    <scope>NUCLEOTIDE SEQUENCE [LARGE SCALE GENOMIC DNA]</scope>
    <source>
        <strain evidence="8 9">IFM 60648</strain>
    </source>
</reference>
<evidence type="ECO:0000256" key="4">
    <source>
        <dbReference type="ARBA" id="ARBA00023136"/>
    </source>
</evidence>
<feature type="transmembrane region" description="Helical" evidence="6">
    <location>
        <begin position="139"/>
        <end position="162"/>
    </location>
</feature>
<dbReference type="InterPro" id="IPR052337">
    <property type="entry name" value="SAT4-like"/>
</dbReference>
<comment type="similarity">
    <text evidence="5">Belongs to the SAT4 family.</text>
</comment>